<dbReference type="Proteomes" id="UP000640299">
    <property type="component" value="Chromosome"/>
</dbReference>
<sequence length="65" mass="7657">MIKSYELNDIVEMKKQHACGYNRFKIIRLGADVRIKCEECSRSIMLPRQEFNKKIKKILVKGQGE</sequence>
<keyword evidence="4" id="KW-1185">Reference proteome</keyword>
<protein>
    <submittedName>
        <fullName evidence="2">DUF951 domain-containing protein</fullName>
    </submittedName>
    <submittedName>
        <fullName evidence="1">DUF951 family protein</fullName>
    </submittedName>
</protein>
<organism evidence="1 5">
    <name type="scientific">Mammaliicoccus sciuri</name>
    <name type="common">Staphylococcus sciuri</name>
    <dbReference type="NCBI Taxonomy" id="1296"/>
    <lineage>
        <taxon>Bacteria</taxon>
        <taxon>Bacillati</taxon>
        <taxon>Bacillota</taxon>
        <taxon>Bacilli</taxon>
        <taxon>Bacillales</taxon>
        <taxon>Staphylococcaceae</taxon>
        <taxon>Mammaliicoccus</taxon>
    </lineage>
</organism>
<dbReference type="GeneID" id="60510647"/>
<dbReference type="Proteomes" id="UP001176210">
    <property type="component" value="Unassembled WGS sequence"/>
</dbReference>
<reference evidence="1" key="2">
    <citation type="submission" date="2022-07" db="EMBL/GenBank/DDBJ databases">
        <title>Bacterial species isolated from the porcine tonsil microbiota.</title>
        <authorList>
            <person name="Oliveira I.M.F."/>
        </authorList>
    </citation>
    <scope>NUCLEOTIDE SEQUENCE</scope>
    <source>
        <strain evidence="1">8QC2O2</strain>
    </source>
</reference>
<reference evidence="3" key="1">
    <citation type="submission" date="2021-02" db="EMBL/GenBank/DDBJ databases">
        <title>cfr and optrA-positive Staphylococcus spp.</title>
        <authorList>
            <person name="Chen L."/>
        </authorList>
    </citation>
    <scope>NUCLEOTIDE SEQUENCE</scope>
    <source>
        <strain evidence="3">GDQ20D70P</strain>
    </source>
</reference>
<dbReference type="EMBL" id="JANILD010000003">
    <property type="protein sequence ID" value="MCQ9303653.1"/>
    <property type="molecule type" value="Genomic_DNA"/>
</dbReference>
<dbReference type="PANTHER" id="PTHR38455:SF1">
    <property type="entry name" value="DUF951 DOMAIN-CONTAINING PROTEIN"/>
    <property type="match status" value="1"/>
</dbReference>
<reference evidence="2" key="3">
    <citation type="submission" date="2022-09" db="EMBL/GenBank/DDBJ databases">
        <authorList>
            <person name="De Moura G.S."/>
            <person name="Carvalho E."/>
            <person name="Ramos Sanchez E.M."/>
            <person name="Sellera F.P."/>
            <person name="Marques M.F.S."/>
            <person name="Heinemann M.B."/>
            <person name="De Vliegher S."/>
            <person name="Souza F.N."/>
            <person name="Mota R.A."/>
        </authorList>
    </citation>
    <scope>NUCLEOTIDE SEQUENCE</scope>
    <source>
        <strain evidence="2">BR656</strain>
    </source>
</reference>
<name>A0AAW5LPJ7_MAMSC</name>
<evidence type="ECO:0000313" key="5">
    <source>
        <dbReference type="Proteomes" id="UP001204068"/>
    </source>
</evidence>
<evidence type="ECO:0000313" key="1">
    <source>
        <dbReference type="EMBL" id="MCQ9303653.1"/>
    </source>
</evidence>
<dbReference type="PANTHER" id="PTHR38455">
    <property type="entry name" value="HYPOTHETICAL CYTOSOLIC PROTEIN"/>
    <property type="match status" value="1"/>
</dbReference>
<accession>A0AAW5LPJ7</accession>
<dbReference type="AlphaFoldDB" id="A0AAW5LPJ7"/>
<proteinExistence type="predicted"/>
<dbReference type="Pfam" id="PF06107">
    <property type="entry name" value="DUF951"/>
    <property type="match status" value="1"/>
</dbReference>
<dbReference type="PIRSF" id="PIRSF037263">
    <property type="entry name" value="DUF951_bac"/>
    <property type="match status" value="1"/>
</dbReference>
<evidence type="ECO:0000313" key="2">
    <source>
        <dbReference type="EMBL" id="MDL0117385.1"/>
    </source>
</evidence>
<dbReference type="RefSeq" id="WP_025906204.1">
    <property type="nucleotide sequence ID" value="NZ_CAJVGN010000001.1"/>
</dbReference>
<gene>
    <name evidence="3" type="ORF">JRU67_14750</name>
    <name evidence="1" type="ORF">NQ032_08585</name>
    <name evidence="2" type="ORF">OWO77_10490</name>
</gene>
<dbReference type="Proteomes" id="UP001204068">
    <property type="component" value="Unassembled WGS sequence"/>
</dbReference>
<dbReference type="EMBL" id="JAPNQM010000005">
    <property type="protein sequence ID" value="MDL0117385.1"/>
    <property type="molecule type" value="Genomic_DNA"/>
</dbReference>
<dbReference type="InterPro" id="IPR009296">
    <property type="entry name" value="DUF951"/>
</dbReference>
<reference evidence="2" key="4">
    <citation type="journal article" date="2023" name="Vet. Microbiol.">
        <title>Emergence of livestock-associated Mammaliicoccus sciuri ST71 co-harbouring mecA and mecC genes in Brazil.</title>
        <authorList>
            <person name="de Moura G.S."/>
            <person name="de Carvalho E."/>
            <person name="Ramos Sanchez E.M."/>
            <person name="Sellera F.P."/>
            <person name="Marques M.F.S."/>
            <person name="Heinemann M.B."/>
            <person name="De Vliegher S."/>
            <person name="Souza F.N."/>
            <person name="Mota R.A."/>
        </authorList>
    </citation>
    <scope>NUCLEOTIDE SEQUENCE</scope>
    <source>
        <strain evidence="2">BR656</strain>
    </source>
</reference>
<evidence type="ECO:0000313" key="4">
    <source>
        <dbReference type="Proteomes" id="UP001176210"/>
    </source>
</evidence>
<evidence type="ECO:0000313" key="3">
    <source>
        <dbReference type="EMBL" id="QRN91256.1"/>
    </source>
</evidence>
<dbReference type="EMBL" id="CP069389">
    <property type="protein sequence ID" value="QRN91256.1"/>
    <property type="molecule type" value="Genomic_DNA"/>
</dbReference>